<comment type="caution">
    <text evidence="1">The sequence shown here is derived from an EMBL/GenBank/DDBJ whole genome shotgun (WGS) entry which is preliminary data.</text>
</comment>
<gene>
    <name evidence="1" type="ORF">DC366_12145</name>
</gene>
<dbReference type="AlphaFoldDB" id="A0A2T7G620"/>
<organism evidence="1 2">
    <name type="scientific">Pelagivirga sediminicola</name>
    <dbReference type="NCBI Taxonomy" id="2170575"/>
    <lineage>
        <taxon>Bacteria</taxon>
        <taxon>Pseudomonadati</taxon>
        <taxon>Pseudomonadota</taxon>
        <taxon>Alphaproteobacteria</taxon>
        <taxon>Rhodobacterales</taxon>
        <taxon>Paracoccaceae</taxon>
        <taxon>Pelagivirga</taxon>
    </lineage>
</organism>
<name>A0A2T7G620_9RHOB</name>
<evidence type="ECO:0000313" key="1">
    <source>
        <dbReference type="EMBL" id="PVA09858.1"/>
    </source>
</evidence>
<sequence>MRIGPDFSGRAAADAPARVPLCGTALCYPEMIASWCVFLRWRRRAGRLALTRGANRLDARTALAYLLAVN</sequence>
<reference evidence="1 2" key="1">
    <citation type="submission" date="2018-04" db="EMBL/GenBank/DDBJ databases">
        <title>Pelagivirga bohaiensis gen. nov., sp. nov., a bacterium isolated from the Bohai Sea.</title>
        <authorList>
            <person name="Ji X."/>
        </authorList>
    </citation>
    <scope>NUCLEOTIDE SEQUENCE [LARGE SCALE GENOMIC DNA]</scope>
    <source>
        <strain evidence="1 2">BH-SD19</strain>
    </source>
</reference>
<protein>
    <submittedName>
        <fullName evidence="1">Uncharacterized protein</fullName>
    </submittedName>
</protein>
<proteinExistence type="predicted"/>
<dbReference type="EMBL" id="QCYH01000006">
    <property type="protein sequence ID" value="PVA09858.1"/>
    <property type="molecule type" value="Genomic_DNA"/>
</dbReference>
<accession>A0A2T7G620</accession>
<evidence type="ECO:0000313" key="2">
    <source>
        <dbReference type="Proteomes" id="UP000244446"/>
    </source>
</evidence>
<dbReference type="Proteomes" id="UP000244446">
    <property type="component" value="Unassembled WGS sequence"/>
</dbReference>
<keyword evidence="2" id="KW-1185">Reference proteome</keyword>